<evidence type="ECO:0000256" key="1">
    <source>
        <dbReference type="SAM" id="Coils"/>
    </source>
</evidence>
<reference evidence="3 4" key="1">
    <citation type="submission" date="2018-09" db="EMBL/GenBank/DDBJ databases">
        <title>Murine metabolic-syndrome-specific gut microbial biobank.</title>
        <authorList>
            <person name="Liu C."/>
        </authorList>
    </citation>
    <scope>NUCLEOTIDE SEQUENCE [LARGE SCALE GENOMIC DNA]</scope>
    <source>
        <strain evidence="3 4">C-30</strain>
    </source>
</reference>
<name>A0A4Q2A2F8_9LACO</name>
<dbReference type="EMBL" id="QZFR01000140">
    <property type="protein sequence ID" value="RXV62701.1"/>
    <property type="molecule type" value="Genomic_DNA"/>
</dbReference>
<evidence type="ECO:0000313" key="3">
    <source>
        <dbReference type="EMBL" id="RXV62701.1"/>
    </source>
</evidence>
<accession>A0A4Q2A2F8</accession>
<organism evidence="3 4">
    <name type="scientific">Ligilactobacillus murinus</name>
    <dbReference type="NCBI Taxonomy" id="1622"/>
    <lineage>
        <taxon>Bacteria</taxon>
        <taxon>Bacillati</taxon>
        <taxon>Bacillota</taxon>
        <taxon>Bacilli</taxon>
        <taxon>Lactobacillales</taxon>
        <taxon>Lactobacillaceae</taxon>
        <taxon>Ligilactobacillus</taxon>
    </lineage>
</organism>
<dbReference type="Proteomes" id="UP000289316">
    <property type="component" value="Unassembled WGS sequence"/>
</dbReference>
<feature type="region of interest" description="Disordered" evidence="2">
    <location>
        <begin position="358"/>
        <end position="402"/>
    </location>
</feature>
<dbReference type="AlphaFoldDB" id="A0A4Q2A2F8"/>
<protein>
    <submittedName>
        <fullName evidence="3">Uncharacterized protein</fullName>
    </submittedName>
</protein>
<evidence type="ECO:0000256" key="2">
    <source>
        <dbReference type="SAM" id="MobiDB-lite"/>
    </source>
</evidence>
<sequence length="457" mass="51558">MVIEVYNRLLETKNRVETKGLYDHLNKAEAEHNATLEKIDKRQQQTAENIEKTLNAEYDEKKRNYVDSMKPSLEAEYDAKFLEDHQKNIAVHQAKNISLNDDSRKEENDRYEEAIRGMKEKGVEIAVNEVDISDLLEEFDNVVDQELLKLDEEAKKLKLDESDRYKQLLAEKEKILEKAKKSEMQVELISQNLDLMRENYDNEVNSKVASEVAEKTRQLQLENNKLSLELANKQRLIDAEKDKLDIEKKNTEETFKLEQDKAKSLIEQLEAAKRELADEKQKNFILQSQSFQNIQNPSQISTRAEKVSNSDNNKKSSWAKNLLYVSASIVLLGIGGIGGYRIINSINSTSNKVESVSITSSKKESSTVNTESTSSDKQQASEKTSSISSSTPADTSLAESSSSVSTVLSIPNTGAKIGDKFYYTLPNGDSVEILKTSQNSGQYTDGDGKVQKVYIAD</sequence>
<proteinExistence type="predicted"/>
<evidence type="ECO:0000313" key="4">
    <source>
        <dbReference type="Proteomes" id="UP000289316"/>
    </source>
</evidence>
<gene>
    <name evidence="3" type="ORF">D6C19_11260</name>
</gene>
<comment type="caution">
    <text evidence="3">The sequence shown here is derived from an EMBL/GenBank/DDBJ whole genome shotgun (WGS) entry which is preliminary data.</text>
</comment>
<feature type="coiled-coil region" evidence="1">
    <location>
        <begin position="216"/>
        <end position="289"/>
    </location>
</feature>
<keyword evidence="1" id="KW-0175">Coiled coil</keyword>